<reference evidence="1 2" key="1">
    <citation type="journal article" date="2019" name="Int. J. Syst. Evol. Microbiol.">
        <title>The Global Catalogue of Microorganisms (GCM) 10K type strain sequencing project: providing services to taxonomists for standard genome sequencing and annotation.</title>
        <authorList>
            <consortium name="The Broad Institute Genomics Platform"/>
            <consortium name="The Broad Institute Genome Sequencing Center for Infectious Disease"/>
            <person name="Wu L."/>
            <person name="Ma J."/>
        </authorList>
    </citation>
    <scope>NUCLEOTIDE SEQUENCE [LARGE SCALE GENOMIC DNA]</scope>
    <source>
        <strain evidence="1 2">JCM 15478</strain>
    </source>
</reference>
<keyword evidence="2" id="KW-1185">Reference proteome</keyword>
<dbReference type="RefSeq" id="WP_344526531.1">
    <property type="nucleotide sequence ID" value="NZ_BAAAPE010000006.1"/>
</dbReference>
<evidence type="ECO:0000313" key="2">
    <source>
        <dbReference type="Proteomes" id="UP001500016"/>
    </source>
</evidence>
<sequence>MSTLDKETPGPIGTRILPAGVEWDAVRVPHAVALTVLDKLGSAPGAILVDPQEQALYFFVPPRATDEWELANVRLLGVATFVVVPPPERIAPPGPYWLAEPGRQPWPLADAEALHAVLAEHVASTSGTGTP</sequence>
<accession>A0ABN2VSK1</accession>
<gene>
    <name evidence="1" type="ORF">GCM10009801_21340</name>
</gene>
<evidence type="ECO:0000313" key="1">
    <source>
        <dbReference type="EMBL" id="GAA2070530.1"/>
    </source>
</evidence>
<protein>
    <submittedName>
        <fullName evidence="1">Uncharacterized protein</fullName>
    </submittedName>
</protein>
<dbReference type="EMBL" id="BAAAPE010000006">
    <property type="protein sequence ID" value="GAA2070530.1"/>
    <property type="molecule type" value="Genomic_DNA"/>
</dbReference>
<organism evidence="1 2">
    <name type="scientific">Streptomyces albiaxialis</name>
    <dbReference type="NCBI Taxonomy" id="329523"/>
    <lineage>
        <taxon>Bacteria</taxon>
        <taxon>Bacillati</taxon>
        <taxon>Actinomycetota</taxon>
        <taxon>Actinomycetes</taxon>
        <taxon>Kitasatosporales</taxon>
        <taxon>Streptomycetaceae</taxon>
        <taxon>Streptomyces</taxon>
    </lineage>
</organism>
<dbReference type="Proteomes" id="UP001500016">
    <property type="component" value="Unassembled WGS sequence"/>
</dbReference>
<comment type="caution">
    <text evidence="1">The sequence shown here is derived from an EMBL/GenBank/DDBJ whole genome shotgun (WGS) entry which is preliminary data.</text>
</comment>
<proteinExistence type="predicted"/>
<name>A0ABN2VSK1_9ACTN</name>